<protein>
    <recommendedName>
        <fullName evidence="5">DUF4283 domain-containing protein</fullName>
    </recommendedName>
</protein>
<evidence type="ECO:0000259" key="1">
    <source>
        <dbReference type="Pfam" id="PF14111"/>
    </source>
</evidence>
<dbReference type="InterPro" id="IPR025836">
    <property type="entry name" value="Zn_knuckle_CX2CX4HX4C"/>
</dbReference>
<dbReference type="PANTHER" id="PTHR31286">
    <property type="entry name" value="GLYCINE-RICH CELL WALL STRUCTURAL PROTEIN 1.8-LIKE"/>
    <property type="match status" value="1"/>
</dbReference>
<dbReference type="Pfam" id="PF14392">
    <property type="entry name" value="zf-CCHC_4"/>
    <property type="match status" value="1"/>
</dbReference>
<sequence length="275" mass="32280">MDSALQKLSIREKEDVEFVIPTEAIQREEINYELCLLGKLVGERSINAEALERTLLNLWRPMRGAYIKPLDDNSLYIIQFYHHWDMKKMLAGGPWSFNKSILLIHQWKEGEDPAAVDFVKTDVWVQFHGIPLGLASEAIARNIGNLMGTYLEYDTDSRRNFWNSYLRVRVRINVDEPLIRKKTIRKQGAPPMDITFNYERIPIICYLCGIIGHSESNYPKLLEEPEEELCREWPEEIHAEIQARTARRTLQWKRDPEKSAQDQQSILLIFEEDYV</sequence>
<organism evidence="3 4">
    <name type="scientific">Erythroxylum novogranatense</name>
    <dbReference type="NCBI Taxonomy" id="1862640"/>
    <lineage>
        <taxon>Eukaryota</taxon>
        <taxon>Viridiplantae</taxon>
        <taxon>Streptophyta</taxon>
        <taxon>Embryophyta</taxon>
        <taxon>Tracheophyta</taxon>
        <taxon>Spermatophyta</taxon>
        <taxon>Magnoliopsida</taxon>
        <taxon>eudicotyledons</taxon>
        <taxon>Gunneridae</taxon>
        <taxon>Pentapetalae</taxon>
        <taxon>rosids</taxon>
        <taxon>fabids</taxon>
        <taxon>Malpighiales</taxon>
        <taxon>Erythroxylaceae</taxon>
        <taxon>Erythroxylum</taxon>
    </lineage>
</organism>
<dbReference type="AlphaFoldDB" id="A0AAV8U8R2"/>
<dbReference type="Pfam" id="PF14111">
    <property type="entry name" value="DUF4283"/>
    <property type="match status" value="1"/>
</dbReference>
<accession>A0AAV8U8R2</accession>
<evidence type="ECO:0008006" key="5">
    <source>
        <dbReference type="Google" id="ProtNLM"/>
    </source>
</evidence>
<dbReference type="PANTHER" id="PTHR31286:SF153">
    <property type="entry name" value="DUF4283 DOMAIN PROTEIN"/>
    <property type="match status" value="1"/>
</dbReference>
<dbReference type="EMBL" id="JAIWQS010000001">
    <property type="protein sequence ID" value="KAJ8775276.1"/>
    <property type="molecule type" value="Genomic_DNA"/>
</dbReference>
<gene>
    <name evidence="3" type="ORF">K2173_020280</name>
</gene>
<dbReference type="Proteomes" id="UP001159364">
    <property type="component" value="Linkage Group LG01"/>
</dbReference>
<evidence type="ECO:0000313" key="4">
    <source>
        <dbReference type="Proteomes" id="UP001159364"/>
    </source>
</evidence>
<comment type="caution">
    <text evidence="3">The sequence shown here is derived from an EMBL/GenBank/DDBJ whole genome shotgun (WGS) entry which is preliminary data.</text>
</comment>
<keyword evidence="4" id="KW-1185">Reference proteome</keyword>
<dbReference type="InterPro" id="IPR025558">
    <property type="entry name" value="DUF4283"/>
</dbReference>
<feature type="domain" description="DUF4283" evidence="1">
    <location>
        <begin position="33"/>
        <end position="114"/>
    </location>
</feature>
<evidence type="ECO:0000313" key="3">
    <source>
        <dbReference type="EMBL" id="KAJ8775276.1"/>
    </source>
</evidence>
<proteinExistence type="predicted"/>
<feature type="domain" description="Zinc knuckle CX2CX4HX4C" evidence="2">
    <location>
        <begin position="173"/>
        <end position="219"/>
    </location>
</feature>
<name>A0AAV8U8R2_9ROSI</name>
<evidence type="ECO:0000259" key="2">
    <source>
        <dbReference type="Pfam" id="PF14392"/>
    </source>
</evidence>
<dbReference type="InterPro" id="IPR040256">
    <property type="entry name" value="At4g02000-like"/>
</dbReference>
<reference evidence="3 4" key="1">
    <citation type="submission" date="2021-09" db="EMBL/GenBank/DDBJ databases">
        <title>Genomic insights and catalytic innovation underlie evolution of tropane alkaloids biosynthesis.</title>
        <authorList>
            <person name="Wang Y.-J."/>
            <person name="Tian T."/>
            <person name="Huang J.-P."/>
            <person name="Huang S.-X."/>
        </authorList>
    </citation>
    <scope>NUCLEOTIDE SEQUENCE [LARGE SCALE GENOMIC DNA]</scope>
    <source>
        <strain evidence="3">KIB-2018</strain>
        <tissue evidence="3">Leaf</tissue>
    </source>
</reference>